<organism evidence="2 3">
    <name type="scientific">Aromia moschata</name>
    <dbReference type="NCBI Taxonomy" id="1265417"/>
    <lineage>
        <taxon>Eukaryota</taxon>
        <taxon>Metazoa</taxon>
        <taxon>Ecdysozoa</taxon>
        <taxon>Arthropoda</taxon>
        <taxon>Hexapoda</taxon>
        <taxon>Insecta</taxon>
        <taxon>Pterygota</taxon>
        <taxon>Neoptera</taxon>
        <taxon>Endopterygota</taxon>
        <taxon>Coleoptera</taxon>
        <taxon>Polyphaga</taxon>
        <taxon>Cucujiformia</taxon>
        <taxon>Chrysomeloidea</taxon>
        <taxon>Cerambycidae</taxon>
        <taxon>Cerambycinae</taxon>
        <taxon>Callichromatini</taxon>
        <taxon>Aromia</taxon>
    </lineage>
</organism>
<feature type="compositionally biased region" description="Acidic residues" evidence="1">
    <location>
        <begin position="39"/>
        <end position="48"/>
    </location>
</feature>
<evidence type="ECO:0000313" key="3">
    <source>
        <dbReference type="Proteomes" id="UP001162162"/>
    </source>
</evidence>
<evidence type="ECO:0000256" key="1">
    <source>
        <dbReference type="SAM" id="MobiDB-lite"/>
    </source>
</evidence>
<comment type="caution">
    <text evidence="2">The sequence shown here is derived from an EMBL/GenBank/DDBJ whole genome shotgun (WGS) entry which is preliminary data.</text>
</comment>
<gene>
    <name evidence="2" type="ORF">NQ318_001600</name>
</gene>
<keyword evidence="3" id="KW-1185">Reference proteome</keyword>
<sequence length="249" mass="27370">MHVLVEILGMTDLYNKDGYGDWDDTNSANRYRDRSFDEDYDLDKEDSDSESKQNNQTNVKKYKDTDQPNSPTHVEKRVNINLNTSITSSPKKTNKPLKKVDLGAAANFGRDASQSPMPQTGKNLLSDDFDPRSNEIQDEFKSATEFGDFETAFGDNPSTQKSDESFADFSSAFSQNSTQNNHPQQLATMPNLLGPAPNVIPNVIPPPNVTPNLNLASPIVAAGQPNFTGNSLIGACLLLASCLFLLKTF</sequence>
<protein>
    <submittedName>
        <fullName evidence="2">Uncharacterized protein</fullName>
    </submittedName>
</protein>
<reference evidence="2" key="1">
    <citation type="journal article" date="2023" name="Insect Mol. Biol.">
        <title>Genome sequencing provides insights into the evolution of gene families encoding plant cell wall-degrading enzymes in longhorned beetles.</title>
        <authorList>
            <person name="Shin N.R."/>
            <person name="Okamura Y."/>
            <person name="Kirsch R."/>
            <person name="Pauchet Y."/>
        </authorList>
    </citation>
    <scope>NUCLEOTIDE SEQUENCE</scope>
    <source>
        <strain evidence="2">AMC_N1</strain>
    </source>
</reference>
<feature type="compositionally biased region" description="Polar residues" evidence="1">
    <location>
        <begin position="80"/>
        <end position="91"/>
    </location>
</feature>
<evidence type="ECO:0000313" key="2">
    <source>
        <dbReference type="EMBL" id="KAJ8945135.1"/>
    </source>
</evidence>
<dbReference type="EMBL" id="JAPWTK010000227">
    <property type="protein sequence ID" value="KAJ8945135.1"/>
    <property type="molecule type" value="Genomic_DNA"/>
</dbReference>
<proteinExistence type="predicted"/>
<dbReference type="Proteomes" id="UP001162162">
    <property type="component" value="Unassembled WGS sequence"/>
</dbReference>
<dbReference type="AlphaFoldDB" id="A0AAV8Y1P4"/>
<name>A0AAV8Y1P4_9CUCU</name>
<accession>A0AAV8Y1P4</accession>
<feature type="region of interest" description="Disordered" evidence="1">
    <location>
        <begin position="39"/>
        <end position="97"/>
    </location>
</feature>